<evidence type="ECO:0000256" key="8">
    <source>
        <dbReference type="ARBA" id="ARBA00023123"/>
    </source>
</evidence>
<dbReference type="InterPro" id="IPR001609">
    <property type="entry name" value="Myosin_head_motor_dom-like"/>
</dbReference>
<feature type="transmembrane region" description="Helical" evidence="14">
    <location>
        <begin position="880"/>
        <end position="904"/>
    </location>
</feature>
<dbReference type="Pfam" id="PF08766">
    <property type="entry name" value="DEK_C"/>
    <property type="match status" value="1"/>
</dbReference>
<dbReference type="GO" id="GO:0006031">
    <property type="term" value="P:chitin biosynthetic process"/>
    <property type="evidence" value="ECO:0007669"/>
    <property type="project" value="TreeGrafter"/>
</dbReference>
<keyword evidence="9 14" id="KW-0472">Membrane</keyword>
<evidence type="ECO:0000259" key="15">
    <source>
        <dbReference type="PROSITE" id="PS51456"/>
    </source>
</evidence>
<dbReference type="SUPFAM" id="SSF52540">
    <property type="entry name" value="P-loop containing nucleoside triphosphate hydrolases"/>
    <property type="match status" value="1"/>
</dbReference>
<dbReference type="GO" id="GO:0005886">
    <property type="term" value="C:plasma membrane"/>
    <property type="evidence" value="ECO:0007669"/>
    <property type="project" value="UniProtKB-SubCell"/>
</dbReference>
<comment type="caution">
    <text evidence="12">Lacks conserved residue(s) required for the propagation of feature annotation.</text>
</comment>
<comment type="similarity">
    <text evidence="12">Belongs to the TRAFAC class myosin-kinesin ATPase superfamily. Myosin family.</text>
</comment>
<evidence type="ECO:0000259" key="16">
    <source>
        <dbReference type="PROSITE" id="PS51998"/>
    </source>
</evidence>
<keyword evidence="7 14" id="KW-1133">Transmembrane helix</keyword>
<feature type="transmembrane region" description="Helical" evidence="14">
    <location>
        <begin position="1562"/>
        <end position="1587"/>
    </location>
</feature>
<dbReference type="Gene3D" id="1.20.120.720">
    <property type="entry name" value="Myosin VI head, motor domain, U50 subdomain"/>
    <property type="match status" value="1"/>
</dbReference>
<feature type="region of interest" description="Disordered" evidence="13">
    <location>
        <begin position="738"/>
        <end position="763"/>
    </location>
</feature>
<dbReference type="Gene3D" id="3.40.850.10">
    <property type="entry name" value="Kinesin motor domain"/>
    <property type="match status" value="1"/>
</dbReference>
<keyword evidence="12" id="KW-0009">Actin-binding</keyword>
<dbReference type="SUPFAM" id="SSF109715">
    <property type="entry name" value="DEK C-terminal domain"/>
    <property type="match status" value="1"/>
</dbReference>
<dbReference type="Gene3D" id="1.20.5.4820">
    <property type="match status" value="1"/>
</dbReference>
<dbReference type="PRINTS" id="PR00193">
    <property type="entry name" value="MYOSINHEAVY"/>
</dbReference>
<keyword evidence="3" id="KW-1003">Cell membrane</keyword>
<reference evidence="17" key="1">
    <citation type="submission" date="2020-05" db="EMBL/GenBank/DDBJ databases">
        <title>Phylogenomic resolution of chytrid fungi.</title>
        <authorList>
            <person name="Stajich J.E."/>
            <person name="Amses K."/>
            <person name="Simmons R."/>
            <person name="Seto K."/>
            <person name="Myers J."/>
            <person name="Bonds A."/>
            <person name="Quandt C.A."/>
            <person name="Barry K."/>
            <person name="Liu P."/>
            <person name="Grigoriev I."/>
            <person name="Longcore J.E."/>
            <person name="James T.Y."/>
        </authorList>
    </citation>
    <scope>NUCLEOTIDE SEQUENCE</scope>
    <source>
        <strain evidence="17">PLAUS21</strain>
    </source>
</reference>
<feature type="transmembrane region" description="Helical" evidence="14">
    <location>
        <begin position="1526"/>
        <end position="1550"/>
    </location>
</feature>
<feature type="domain" description="Myosin motor" evidence="15">
    <location>
        <begin position="1"/>
        <end position="735"/>
    </location>
</feature>
<sequence>MASPGRQNMYSSATGEFEGDEIPNNDVNTITSFLQSRLSQDKVFTRIGSRCLVAVRPARGLPIFSDTTSKEYAEDAKTPSKQTNYNQPVQQLAPHAFEISASAYLHALRAKMDQSIILLGESASGKSEIYKMLTRNLCDLSKSSKKKSKIHSNLLKIDTVMSAFGNATTPHNLDASCYTKYTEMQFDSKGKMVGVKLIEYLLEKSRVTGPLDRGKTFHIFYYLLEGATHEERVQWHLSDPAHFAFLNGSKMAGFAQGKGVNAMAVIRDNLKSLGIGHRQQAQIWQLLAAILHLGNIQFQDPRSDREACSIRNYPQMQMVAEMLGVHPSALAGILTSRTKTVGRDNVSTFLNAHDASIQRDYFARSLYAVCFGWIVEQINQKLCAPDAEWSNFVSILETPGFAGLGVNGNDFHRLLVNYANERLYQHTMVELFESPKEAFIAQEIAFPESSTYNSNNEILAVLAAPRNGVLPLIDTESAHFGSDLNITAKIYEEHLDSGIIISASSKNMAHSFGIHHYAGIVDYDSHGFGQLDSDILQSDFVTLVRGNPENPGTSNPFLRNLFSDQLIATRTAVNSSTVVTAITKTRTPSLRRKNPKARDEEVGLDPSATVGHMFRVAYSSLLDTLSSTQPWFIYCIKPFEGLNGKVNTETIKRQVTAYDLGALYGNPSTLYTSTYSFASFVNRYKPILSLYDRDPKLACEAMIRYKNWKPTDCVVGTTAIFLAERHWKDLELKLKEKEDAEEAAKNPPRPSADSGARSSFQSARADAENMLNDAFAPRKPNYAESMDGTEMSDDDNASHFDSEFEFSGKVGDVEMAKTKSKDAAEKPKKIIPPPVLREPTSLRKKWLCFTWSTTFCCFPFLLSCCGLKQKERQIAWREKVALCIIVAFMNAFVLFIIIGIGYIICPPNKDQSPGEISARNNADSRAAVFLFGGYYLINSIIANHDTNYLPQAVAAVQYWESSVLGQDVTYMFPKEDFATSYCQIPMPTGFKIKPDMQKTYWVQHGANTQNVGTDFFPQLKKYYGGRVVISVPILNDAIKSGAQNNYMIINDKVYDVSPFTDLARNPSQTKGYFLGDFFTNATNYYVKQSFVGDATAQFNLLKASNPTQYNQIMTCMDNLFIYGWVDHRNDLICIIPNYILLAASIILVSVIGFKFLAALQFPGKKTPEDHDKFVICQVPCYTEGDGSLHRTIDSLANLRYDDKHKLIFIVCDGMIIGSGNDRPTPRIVLDILGVDSSVDPEPVAFQSLGDNNQQLNYAKVYSGLYELQGHVVPFIVVVKVGKPSERNRPGNRGKRDSQLVLMRFLMRVHFNQAMSPLELEMYHHMKNVIGVDPSFYEYVFMVDADTEVQEDSLNHLVSHFTRDGRIAGTCGETEISNDKKSFTSMIQVYEYFISHHLAKAFESIFGSVTCLPGCFCMYRIRTPRGVPVLVNPGLIADYSENQVDTLHLRNLLHLGEDRYLTTLMMKHFPGMRTTFCPDAHCKTVAPDTWNVLLSQRRRWINSTVHNLFELLRLGELCGFCCISLRFVVFIDLLATFIQPASLIYIVYLVYMVASNSLTNVPLISLIMLGCVYGFQYLLGIPLFGFYIPLYSFWHFDDFTWGNTRKVIEDEKAASHQVEEEYFDPDSVPLVKWSDYESKRIEESQSSGTKSKESTGYGYSNSYGTSAPSVYSDDNSQYGASRVDTVNVANFPSDEELLMEIKHILSTTDLMKVTKKSVRDRLSQLFGVDVTPRKEYIHSCIDGILKGEL</sequence>
<keyword evidence="10 12" id="KW-0505">Motor protein</keyword>
<dbReference type="PANTHER" id="PTHR22914">
    <property type="entry name" value="CHITIN SYNTHASE"/>
    <property type="match status" value="1"/>
</dbReference>
<feature type="binding site" evidence="12">
    <location>
        <begin position="120"/>
        <end position="127"/>
    </location>
    <ligand>
        <name>ATP</name>
        <dbReference type="ChEBI" id="CHEBI:30616"/>
    </ligand>
</feature>
<evidence type="ECO:0000256" key="12">
    <source>
        <dbReference type="PROSITE-ProRule" id="PRU00782"/>
    </source>
</evidence>
<dbReference type="InterPro" id="IPR014876">
    <property type="entry name" value="DEK_C"/>
</dbReference>
<dbReference type="SUPFAM" id="SSF53448">
    <property type="entry name" value="Nucleotide-diphospho-sugar transferases"/>
    <property type="match status" value="1"/>
</dbReference>
<comment type="caution">
    <text evidence="17">The sequence shown here is derived from an EMBL/GenBank/DDBJ whole genome shotgun (WGS) entry which is preliminary data.</text>
</comment>
<dbReference type="GO" id="GO:0031505">
    <property type="term" value="P:fungal-type cell wall organization"/>
    <property type="evidence" value="ECO:0007669"/>
    <property type="project" value="TreeGrafter"/>
</dbReference>
<feature type="transmembrane region" description="Helical" evidence="14">
    <location>
        <begin position="1138"/>
        <end position="1157"/>
    </location>
</feature>
<dbReference type="GO" id="GO:0003774">
    <property type="term" value="F:cytoskeletal motor activity"/>
    <property type="evidence" value="ECO:0007669"/>
    <property type="project" value="UniProtKB-UniRule"/>
</dbReference>
<dbReference type="SMART" id="SM00242">
    <property type="entry name" value="MYSc"/>
    <property type="match status" value="1"/>
</dbReference>
<dbReference type="GO" id="GO:0005524">
    <property type="term" value="F:ATP binding"/>
    <property type="evidence" value="ECO:0007669"/>
    <property type="project" value="UniProtKB-UniRule"/>
</dbReference>
<proteinExistence type="inferred from homology"/>
<dbReference type="GO" id="GO:0030428">
    <property type="term" value="C:cell septum"/>
    <property type="evidence" value="ECO:0007669"/>
    <property type="project" value="TreeGrafter"/>
</dbReference>
<dbReference type="EC" id="2.4.1.16" evidence="2"/>
<dbReference type="EMBL" id="JADGKB010000087">
    <property type="protein sequence ID" value="KAJ3254350.1"/>
    <property type="molecule type" value="Genomic_DNA"/>
</dbReference>
<dbReference type="PANTHER" id="PTHR22914:SF13">
    <property type="entry name" value="CHITIN SYNTHASE"/>
    <property type="match status" value="1"/>
</dbReference>
<evidence type="ECO:0000256" key="14">
    <source>
        <dbReference type="SAM" id="Phobius"/>
    </source>
</evidence>
<keyword evidence="12" id="KW-0547">Nucleotide-binding</keyword>
<evidence type="ECO:0000256" key="6">
    <source>
        <dbReference type="ARBA" id="ARBA00022692"/>
    </source>
</evidence>
<dbReference type="Pfam" id="PF03142">
    <property type="entry name" value="Chitin_synth_2"/>
    <property type="match status" value="1"/>
</dbReference>
<evidence type="ECO:0000313" key="18">
    <source>
        <dbReference type="Proteomes" id="UP001210925"/>
    </source>
</evidence>
<accession>A0AAD5UC93</accession>
<dbReference type="GO" id="GO:0016459">
    <property type="term" value="C:myosin complex"/>
    <property type="evidence" value="ECO:0007669"/>
    <property type="project" value="UniProtKB-KW"/>
</dbReference>
<evidence type="ECO:0000256" key="10">
    <source>
        <dbReference type="ARBA" id="ARBA00023175"/>
    </source>
</evidence>
<evidence type="ECO:0000313" key="17">
    <source>
        <dbReference type="EMBL" id="KAJ3254350.1"/>
    </source>
</evidence>
<dbReference type="InterPro" id="IPR036961">
    <property type="entry name" value="Kinesin_motor_dom_sf"/>
</dbReference>
<dbReference type="CDD" id="cd04190">
    <property type="entry name" value="Chitin_synth_C"/>
    <property type="match status" value="1"/>
</dbReference>
<feature type="transmembrane region" description="Helical" evidence="14">
    <location>
        <begin position="849"/>
        <end position="868"/>
    </location>
</feature>
<feature type="domain" description="DEK-C" evidence="16">
    <location>
        <begin position="1690"/>
        <end position="1745"/>
    </location>
</feature>
<evidence type="ECO:0000256" key="1">
    <source>
        <dbReference type="ARBA" id="ARBA00004651"/>
    </source>
</evidence>
<evidence type="ECO:0000256" key="7">
    <source>
        <dbReference type="ARBA" id="ARBA00022989"/>
    </source>
</evidence>
<evidence type="ECO:0000256" key="9">
    <source>
        <dbReference type="ARBA" id="ARBA00023136"/>
    </source>
</evidence>
<protein>
    <recommendedName>
        <fullName evidence="2">chitin synthase</fullName>
        <ecNumber evidence="2">2.4.1.16</ecNumber>
    </recommendedName>
</protein>
<feature type="region of interest" description="Disordered" evidence="13">
    <location>
        <begin position="1"/>
        <end position="23"/>
    </location>
</feature>
<keyword evidence="18" id="KW-1185">Reference proteome</keyword>
<dbReference type="GO" id="GO:0004100">
    <property type="term" value="F:chitin synthase activity"/>
    <property type="evidence" value="ECO:0007669"/>
    <property type="project" value="UniProtKB-EC"/>
</dbReference>
<evidence type="ECO:0000256" key="3">
    <source>
        <dbReference type="ARBA" id="ARBA00022475"/>
    </source>
</evidence>
<keyword evidence="5" id="KW-0808">Transferase</keyword>
<dbReference type="PROSITE" id="PS51456">
    <property type="entry name" value="MYOSIN_MOTOR"/>
    <property type="match status" value="1"/>
</dbReference>
<dbReference type="Gene3D" id="1.10.10.820">
    <property type="match status" value="1"/>
</dbReference>
<dbReference type="PROSITE" id="PS51998">
    <property type="entry name" value="DEK_C"/>
    <property type="match status" value="1"/>
</dbReference>
<keyword evidence="12" id="KW-0067">ATP-binding</keyword>
<evidence type="ECO:0000256" key="4">
    <source>
        <dbReference type="ARBA" id="ARBA00022676"/>
    </source>
</evidence>
<comment type="subcellular location">
    <subcellularLocation>
        <location evidence="1">Cell membrane</location>
        <topology evidence="1">Multi-pass membrane protein</topology>
    </subcellularLocation>
</comment>
<gene>
    <name evidence="17" type="ORF">HK103_007232</name>
</gene>
<evidence type="ECO:0000256" key="13">
    <source>
        <dbReference type="SAM" id="MobiDB-lite"/>
    </source>
</evidence>
<evidence type="ECO:0000256" key="2">
    <source>
        <dbReference type="ARBA" id="ARBA00012543"/>
    </source>
</evidence>
<keyword evidence="11" id="KW-0325">Glycoprotein</keyword>
<keyword evidence="4" id="KW-0328">Glycosyltransferase</keyword>
<feature type="compositionally biased region" description="Polar residues" evidence="13">
    <location>
        <begin position="1"/>
        <end position="14"/>
    </location>
</feature>
<dbReference type="GO" id="GO:0003779">
    <property type="term" value="F:actin binding"/>
    <property type="evidence" value="ECO:0007669"/>
    <property type="project" value="UniProtKB-KW"/>
</dbReference>
<dbReference type="Proteomes" id="UP001210925">
    <property type="component" value="Unassembled WGS sequence"/>
</dbReference>
<dbReference type="Gene3D" id="1.20.58.530">
    <property type="match status" value="1"/>
</dbReference>
<dbReference type="Pfam" id="PF00063">
    <property type="entry name" value="Myosin_head"/>
    <property type="match status" value="1"/>
</dbReference>
<organism evidence="17 18">
    <name type="scientific">Boothiomyces macroporosus</name>
    <dbReference type="NCBI Taxonomy" id="261099"/>
    <lineage>
        <taxon>Eukaryota</taxon>
        <taxon>Fungi</taxon>
        <taxon>Fungi incertae sedis</taxon>
        <taxon>Chytridiomycota</taxon>
        <taxon>Chytridiomycota incertae sedis</taxon>
        <taxon>Chytridiomycetes</taxon>
        <taxon>Rhizophydiales</taxon>
        <taxon>Terramycetaceae</taxon>
        <taxon>Boothiomyces</taxon>
    </lineage>
</organism>
<keyword evidence="8 12" id="KW-0518">Myosin</keyword>
<evidence type="ECO:0000256" key="5">
    <source>
        <dbReference type="ARBA" id="ARBA00022679"/>
    </source>
</evidence>
<dbReference type="InterPro" id="IPR027417">
    <property type="entry name" value="P-loop_NTPase"/>
</dbReference>
<dbReference type="InterPro" id="IPR029044">
    <property type="entry name" value="Nucleotide-diphossugar_trans"/>
</dbReference>
<name>A0AAD5UC93_9FUNG</name>
<dbReference type="InterPro" id="IPR004835">
    <property type="entry name" value="Chitin_synth"/>
</dbReference>
<evidence type="ECO:0000256" key="11">
    <source>
        <dbReference type="ARBA" id="ARBA00023180"/>
    </source>
</evidence>
<dbReference type="Gene3D" id="1.10.10.60">
    <property type="entry name" value="Homeodomain-like"/>
    <property type="match status" value="1"/>
</dbReference>
<keyword evidence="6 14" id="KW-0812">Transmembrane</keyword>